<protein>
    <recommendedName>
        <fullName evidence="4">SET domain-containing protein</fullName>
    </recommendedName>
</protein>
<dbReference type="EMBL" id="JALJOU010000010">
    <property type="protein sequence ID" value="KAK9841855.1"/>
    <property type="molecule type" value="Genomic_DNA"/>
</dbReference>
<name>A0AAW1S721_9CHLO</name>
<feature type="region of interest" description="Disordered" evidence="1">
    <location>
        <begin position="348"/>
        <end position="372"/>
    </location>
</feature>
<dbReference type="PANTHER" id="PTHR13271:SF154">
    <property type="entry name" value="GRIP DOMAIN-CONTAINING PROTEIN"/>
    <property type="match status" value="1"/>
</dbReference>
<dbReference type="Gene3D" id="3.90.1410.10">
    <property type="entry name" value="set domain protein methyltransferase, domain 1"/>
    <property type="match status" value="1"/>
</dbReference>
<comment type="caution">
    <text evidence="2">The sequence shown here is derived from an EMBL/GenBank/DDBJ whole genome shotgun (WGS) entry which is preliminary data.</text>
</comment>
<dbReference type="InterPro" id="IPR050600">
    <property type="entry name" value="SETD3_SETD6_MTase"/>
</dbReference>
<organism evidence="2 3">
    <name type="scientific">Elliptochloris bilobata</name>
    <dbReference type="NCBI Taxonomy" id="381761"/>
    <lineage>
        <taxon>Eukaryota</taxon>
        <taxon>Viridiplantae</taxon>
        <taxon>Chlorophyta</taxon>
        <taxon>core chlorophytes</taxon>
        <taxon>Trebouxiophyceae</taxon>
        <taxon>Trebouxiophyceae incertae sedis</taxon>
        <taxon>Elliptochloris clade</taxon>
        <taxon>Elliptochloris</taxon>
    </lineage>
</organism>
<proteinExistence type="predicted"/>
<dbReference type="AlphaFoldDB" id="A0AAW1S721"/>
<accession>A0AAW1S721</accession>
<reference evidence="2 3" key="1">
    <citation type="journal article" date="2024" name="Nat. Commun.">
        <title>Phylogenomics reveals the evolutionary origins of lichenization in chlorophyte algae.</title>
        <authorList>
            <person name="Puginier C."/>
            <person name="Libourel C."/>
            <person name="Otte J."/>
            <person name="Skaloud P."/>
            <person name="Haon M."/>
            <person name="Grisel S."/>
            <person name="Petersen M."/>
            <person name="Berrin J.G."/>
            <person name="Delaux P.M."/>
            <person name="Dal Grande F."/>
            <person name="Keller J."/>
        </authorList>
    </citation>
    <scope>NUCLEOTIDE SEQUENCE [LARGE SCALE GENOMIC DNA]</scope>
    <source>
        <strain evidence="2 3">SAG 245.80</strain>
    </source>
</reference>
<dbReference type="PANTHER" id="PTHR13271">
    <property type="entry name" value="UNCHARACTERIZED PUTATIVE METHYLTRANSFERASE"/>
    <property type="match status" value="1"/>
</dbReference>
<dbReference type="Proteomes" id="UP001445335">
    <property type="component" value="Unassembled WGS sequence"/>
</dbReference>
<keyword evidence="3" id="KW-1185">Reference proteome</keyword>
<evidence type="ECO:0000313" key="2">
    <source>
        <dbReference type="EMBL" id="KAK9841855.1"/>
    </source>
</evidence>
<dbReference type="SUPFAM" id="SSF82199">
    <property type="entry name" value="SET domain"/>
    <property type="match status" value="1"/>
</dbReference>
<dbReference type="GO" id="GO:0016279">
    <property type="term" value="F:protein-lysine N-methyltransferase activity"/>
    <property type="evidence" value="ECO:0007669"/>
    <property type="project" value="TreeGrafter"/>
</dbReference>
<dbReference type="CDD" id="cd10527">
    <property type="entry name" value="SET_LSMT"/>
    <property type="match status" value="1"/>
</dbReference>
<gene>
    <name evidence="2" type="ORF">WJX81_007488</name>
</gene>
<sequence length="399" mass="42804">MERERVLAELRGWLQRQGADVVAIDFAPCQGAGVGVVATEAAMPRMRRGWSAWLWSWAGGGAQDAVLAAFPLSTALTGSTAAALPGGAGAKYAALLELGGCDERTLLMLLLVVERLRGEASPWAPWLAALPACVGSPLTYSDVQLSQLAGTSLHRATRLLRQRLREDWARLEPQCQELLAASGAAEHKPAFADFVWAHSIFWSRAQAFPAPVLHGGRPSVRAEEGIVPGLDFCNHDQASPVRWTIWGGAGNAASEAPVDVRLVARAGAALAPGQQVTFSYGDKGNEELLLLYGFTLEPNPADALMVACPLPPPAEWDALLATRVALLRRRNLAPQLFLPAAALPPQAAYARQRSPQPASGRKNSSSQAMQRRRLSAVQPQLHLAINCQKWSGAACEWRC</sequence>
<evidence type="ECO:0000256" key="1">
    <source>
        <dbReference type="SAM" id="MobiDB-lite"/>
    </source>
</evidence>
<evidence type="ECO:0008006" key="4">
    <source>
        <dbReference type="Google" id="ProtNLM"/>
    </source>
</evidence>
<dbReference type="InterPro" id="IPR046341">
    <property type="entry name" value="SET_dom_sf"/>
</dbReference>
<evidence type="ECO:0000313" key="3">
    <source>
        <dbReference type="Proteomes" id="UP001445335"/>
    </source>
</evidence>
<feature type="compositionally biased region" description="Polar residues" evidence="1">
    <location>
        <begin position="353"/>
        <end position="369"/>
    </location>
</feature>